<reference evidence="1 2" key="1">
    <citation type="submission" date="2016-11" db="EMBL/GenBank/DDBJ databases">
        <title>Whole genomes of Flavobacteriaceae.</title>
        <authorList>
            <person name="Stine C."/>
            <person name="Li C."/>
            <person name="Tadesse D."/>
        </authorList>
    </citation>
    <scope>NUCLEOTIDE SEQUENCE [LARGE SCALE GENOMIC DNA]</scope>
    <source>
        <strain evidence="1 2">ATCC 19366</strain>
    </source>
</reference>
<name>A0AB36P677_9FLAO</name>
<comment type="caution">
    <text evidence="1">The sequence shown here is derived from an EMBL/GenBank/DDBJ whole genome shotgun (WGS) entry which is preliminary data.</text>
</comment>
<dbReference type="EMBL" id="MUHB01000003">
    <property type="protein sequence ID" value="OXB07847.1"/>
    <property type="molecule type" value="Genomic_DNA"/>
</dbReference>
<proteinExistence type="predicted"/>
<dbReference type="AlphaFoldDB" id="A0AB36P677"/>
<sequence length="67" mass="7813">MVNIANGFNHWGATNLLRYAAKVKTLRYIYKKKRAKSLARFFIYLNNVPLQKSTIVNLSLLLELFQP</sequence>
<dbReference type="Proteomes" id="UP000198431">
    <property type="component" value="Unassembled WGS sequence"/>
</dbReference>
<accession>A0AB36P677</accession>
<evidence type="ECO:0000313" key="1">
    <source>
        <dbReference type="EMBL" id="OXB07847.1"/>
    </source>
</evidence>
<protein>
    <submittedName>
        <fullName evidence="1">Uncharacterized protein</fullName>
    </submittedName>
</protein>
<evidence type="ECO:0000313" key="2">
    <source>
        <dbReference type="Proteomes" id="UP000198431"/>
    </source>
</evidence>
<gene>
    <name evidence="1" type="ORF">B0A72_03015</name>
</gene>
<organism evidence="1 2">
    <name type="scientific">Flavobacterium pectinovorum</name>
    <dbReference type="NCBI Taxonomy" id="29533"/>
    <lineage>
        <taxon>Bacteria</taxon>
        <taxon>Pseudomonadati</taxon>
        <taxon>Bacteroidota</taxon>
        <taxon>Flavobacteriia</taxon>
        <taxon>Flavobacteriales</taxon>
        <taxon>Flavobacteriaceae</taxon>
        <taxon>Flavobacterium</taxon>
    </lineage>
</organism>